<dbReference type="EMBL" id="RAPE01000002">
    <property type="protein sequence ID" value="RKF15417.1"/>
    <property type="molecule type" value="Genomic_DNA"/>
</dbReference>
<dbReference type="GO" id="GO:0004112">
    <property type="term" value="F:cyclic-nucleotide phosphodiesterase activity"/>
    <property type="evidence" value="ECO:0007669"/>
    <property type="project" value="InterPro"/>
</dbReference>
<dbReference type="CDD" id="cd07402">
    <property type="entry name" value="MPP_GpdQ"/>
    <property type="match status" value="1"/>
</dbReference>
<accession>A0A3A8AWD2</accession>
<evidence type="ECO:0000259" key="5">
    <source>
        <dbReference type="Pfam" id="PF00149"/>
    </source>
</evidence>
<keyword evidence="7" id="KW-1185">Reference proteome</keyword>
<keyword evidence="2" id="KW-0378">Hydrolase</keyword>
<sequence length="266" mass="28552">MRKIIVLTDLHFMPEGGRIGHLDPAARFRAVLGHALTHQSDAERIIITGDLAHHGRAEEYARLRAALADCPLPVHLTLGNHDRRAAFRAAFPGAPCDDAGFVQQVIDSGDVRLILLDTLDEDAAIEHSGRLCAERLDFLQSALAGAGGRRVVIFMHHPPVDVGFDAMDAIGLADKEAFRATLARHGAVSQIVAGHVHRTIHGSVAGIPVSVLKSPCHQSPMMGPGTDTHASVDEPGAYGIVWLHDGGVIVHSEDVDVPHRRLLSYA</sequence>
<evidence type="ECO:0000313" key="6">
    <source>
        <dbReference type="EMBL" id="RKF15417.1"/>
    </source>
</evidence>
<gene>
    <name evidence="6" type="ORF">D6850_08525</name>
</gene>
<dbReference type="InterPro" id="IPR004843">
    <property type="entry name" value="Calcineurin-like_PHP"/>
</dbReference>
<keyword evidence="3" id="KW-0408">Iron</keyword>
<reference evidence="6 7" key="1">
    <citation type="submission" date="2018-09" db="EMBL/GenBank/DDBJ databases">
        <title>Roseovarius spongiae sp. nov., isolated from a marine sponge.</title>
        <authorList>
            <person name="Zhuang L."/>
            <person name="Luo L."/>
        </authorList>
    </citation>
    <scope>NUCLEOTIDE SEQUENCE [LARGE SCALE GENOMIC DNA]</scope>
    <source>
        <strain evidence="6 7">HN-E21</strain>
    </source>
</reference>
<feature type="domain" description="Calcineurin-like phosphoesterase" evidence="5">
    <location>
        <begin position="3"/>
        <end position="198"/>
    </location>
</feature>
<evidence type="ECO:0000256" key="2">
    <source>
        <dbReference type="ARBA" id="ARBA00022801"/>
    </source>
</evidence>
<dbReference type="SUPFAM" id="SSF56300">
    <property type="entry name" value="Metallo-dependent phosphatases"/>
    <property type="match status" value="1"/>
</dbReference>
<evidence type="ECO:0000256" key="4">
    <source>
        <dbReference type="ARBA" id="ARBA00025742"/>
    </source>
</evidence>
<dbReference type="Proteomes" id="UP000281128">
    <property type="component" value="Unassembled WGS sequence"/>
</dbReference>
<dbReference type="AlphaFoldDB" id="A0A3A8AWD2"/>
<evidence type="ECO:0000313" key="7">
    <source>
        <dbReference type="Proteomes" id="UP000281128"/>
    </source>
</evidence>
<dbReference type="PANTHER" id="PTHR42988">
    <property type="entry name" value="PHOSPHOHYDROLASE"/>
    <property type="match status" value="1"/>
</dbReference>
<dbReference type="OrthoDB" id="651281at2"/>
<proteinExistence type="inferred from homology"/>
<dbReference type="PANTHER" id="PTHR42988:SF2">
    <property type="entry name" value="CYCLIC NUCLEOTIDE PHOSPHODIESTERASE CBUA0032-RELATED"/>
    <property type="match status" value="1"/>
</dbReference>
<dbReference type="InterPro" id="IPR026575">
    <property type="entry name" value="GpdQ/CpdA-like"/>
</dbReference>
<evidence type="ECO:0000256" key="1">
    <source>
        <dbReference type="ARBA" id="ARBA00022723"/>
    </source>
</evidence>
<dbReference type="Pfam" id="PF00149">
    <property type="entry name" value="Metallophos"/>
    <property type="match status" value="1"/>
</dbReference>
<dbReference type="GO" id="GO:0046872">
    <property type="term" value="F:metal ion binding"/>
    <property type="evidence" value="ECO:0007669"/>
    <property type="project" value="UniProtKB-KW"/>
</dbReference>
<comment type="caution">
    <text evidence="6">The sequence shown here is derived from an EMBL/GenBank/DDBJ whole genome shotgun (WGS) entry which is preliminary data.</text>
</comment>
<name>A0A3A8AWD2_9RHOB</name>
<dbReference type="InterPro" id="IPR029052">
    <property type="entry name" value="Metallo-depent_PP-like"/>
</dbReference>
<organism evidence="6 7">
    <name type="scientific">Roseovarius spongiae</name>
    <dbReference type="NCBI Taxonomy" id="2320272"/>
    <lineage>
        <taxon>Bacteria</taxon>
        <taxon>Pseudomonadati</taxon>
        <taxon>Pseudomonadota</taxon>
        <taxon>Alphaproteobacteria</taxon>
        <taxon>Rhodobacterales</taxon>
        <taxon>Roseobacteraceae</taxon>
        <taxon>Roseovarius</taxon>
    </lineage>
</organism>
<dbReference type="InterPro" id="IPR050884">
    <property type="entry name" value="CNP_phosphodiesterase-III"/>
</dbReference>
<dbReference type="Gene3D" id="3.60.21.10">
    <property type="match status" value="1"/>
</dbReference>
<protein>
    <submittedName>
        <fullName evidence="6">Phosphodiesterase</fullName>
    </submittedName>
</protein>
<keyword evidence="1" id="KW-0479">Metal-binding</keyword>
<evidence type="ECO:0000256" key="3">
    <source>
        <dbReference type="ARBA" id="ARBA00023004"/>
    </source>
</evidence>
<comment type="similarity">
    <text evidence="4">Belongs to the cyclic nucleotide phosphodiesterase class-III family.</text>
</comment>